<organism evidence="1 2">
    <name type="scientific">Nesterenkonia aerolata</name>
    <dbReference type="NCBI Taxonomy" id="3074079"/>
    <lineage>
        <taxon>Bacteria</taxon>
        <taxon>Bacillati</taxon>
        <taxon>Actinomycetota</taxon>
        <taxon>Actinomycetes</taxon>
        <taxon>Micrococcales</taxon>
        <taxon>Micrococcaceae</taxon>
        <taxon>Nesterenkonia</taxon>
    </lineage>
</organism>
<keyword evidence="2" id="KW-1185">Reference proteome</keyword>
<dbReference type="EMBL" id="JAVKGR010000006">
    <property type="protein sequence ID" value="MDR8019343.1"/>
    <property type="molecule type" value="Genomic_DNA"/>
</dbReference>
<reference evidence="1 2" key="1">
    <citation type="submission" date="2023-09" db="EMBL/GenBank/DDBJ databases">
        <title>Description of three actinobacteria isolated from air of manufacturing shop in a pharmaceutical factory.</title>
        <authorList>
            <person name="Zhang D.-F."/>
        </authorList>
    </citation>
    <scope>NUCLEOTIDE SEQUENCE [LARGE SCALE GENOMIC DNA]</scope>
    <source>
        <strain evidence="1 2">LY-0111</strain>
    </source>
</reference>
<sequence length="119" mass="13807">MFQVLLDLRRTLRHHPVERLQLLDFSAHRIQCQAVLCESLRELEMRRDHRCAEGVDRAFLLEEGDGDLFHRRADLRILTWCDGRHCGRGKACDHRFAHQGFDAVRGQDESTPFGPAEQG</sequence>
<comment type="caution">
    <text evidence="1">The sequence shown here is derived from an EMBL/GenBank/DDBJ whole genome shotgun (WGS) entry which is preliminary data.</text>
</comment>
<gene>
    <name evidence="1" type="ORF">RIL96_07160</name>
</gene>
<protein>
    <submittedName>
        <fullName evidence="1">Uncharacterized protein</fullName>
    </submittedName>
</protein>
<dbReference type="Proteomes" id="UP001251870">
    <property type="component" value="Unassembled WGS sequence"/>
</dbReference>
<evidence type="ECO:0000313" key="2">
    <source>
        <dbReference type="Proteomes" id="UP001251870"/>
    </source>
</evidence>
<name>A0ABU2DS84_9MICC</name>
<accession>A0ABU2DS84</accession>
<evidence type="ECO:0000313" key="1">
    <source>
        <dbReference type="EMBL" id="MDR8019343.1"/>
    </source>
</evidence>
<proteinExistence type="predicted"/>